<evidence type="ECO:0000256" key="8">
    <source>
        <dbReference type="ARBA" id="ARBA00023264"/>
    </source>
</evidence>
<keyword evidence="7 9" id="KW-0594">Phospholipid biosynthesis</keyword>
<keyword evidence="8 9" id="KW-1208">Phospholipid metabolism</keyword>
<accession>A0A248LJL4</accession>
<dbReference type="GO" id="GO:0005886">
    <property type="term" value="C:plasma membrane"/>
    <property type="evidence" value="ECO:0007669"/>
    <property type="project" value="UniProtKB-SubCell"/>
</dbReference>
<comment type="subcellular location">
    <subcellularLocation>
        <location evidence="9">Cell membrane</location>
        <topology evidence="9">Peripheral membrane protein</topology>
    </subcellularLocation>
</comment>
<feature type="active site" evidence="9">
    <location>
        <position position="112"/>
    </location>
</feature>
<feature type="domain" description="PLD phosphodiesterase" evidence="10">
    <location>
        <begin position="287"/>
        <end position="314"/>
    </location>
</feature>
<dbReference type="PANTHER" id="PTHR21248">
    <property type="entry name" value="CARDIOLIPIN SYNTHASE"/>
    <property type="match status" value="1"/>
</dbReference>
<feature type="domain" description="PLD phosphodiesterase" evidence="10">
    <location>
        <begin position="107"/>
        <end position="134"/>
    </location>
</feature>
<comment type="catalytic activity">
    <reaction evidence="9">
        <text>2 a 1,2-diacyl-sn-glycero-3-phospho-(1'-sn-glycerol) = a cardiolipin + glycerol</text>
        <dbReference type="Rhea" id="RHEA:31451"/>
        <dbReference type="ChEBI" id="CHEBI:17754"/>
        <dbReference type="ChEBI" id="CHEBI:62237"/>
        <dbReference type="ChEBI" id="CHEBI:64716"/>
    </reaction>
</comment>
<dbReference type="Proteomes" id="UP000197424">
    <property type="component" value="Chromosome"/>
</dbReference>
<keyword evidence="2 9" id="KW-0444">Lipid biosynthesis</keyword>
<evidence type="ECO:0000256" key="9">
    <source>
        <dbReference type="HAMAP-Rule" id="MF_01917"/>
    </source>
</evidence>
<protein>
    <recommendedName>
        <fullName evidence="9">Cardiolipin synthase B</fullName>
        <shortName evidence="9">CL synthase</shortName>
        <ecNumber evidence="9">2.7.8.-</ecNumber>
    </recommendedName>
</protein>
<dbReference type="GO" id="GO:0032049">
    <property type="term" value="P:cardiolipin biosynthetic process"/>
    <property type="evidence" value="ECO:0007669"/>
    <property type="project" value="InterPro"/>
</dbReference>
<dbReference type="AlphaFoldDB" id="A0A248LJL4"/>
<feature type="active site" evidence="9">
    <location>
        <position position="299"/>
    </location>
</feature>
<keyword evidence="5 9" id="KW-0443">Lipid metabolism</keyword>
<keyword evidence="3 9" id="KW-0808">Transferase</keyword>
<dbReference type="GO" id="GO:0008808">
    <property type="term" value="F:cardiolipin synthase activity"/>
    <property type="evidence" value="ECO:0007669"/>
    <property type="project" value="InterPro"/>
</dbReference>
<dbReference type="CDD" id="cd09159">
    <property type="entry name" value="PLDc_ybhO_like_2"/>
    <property type="match status" value="1"/>
</dbReference>
<feature type="active site" evidence="9">
    <location>
        <position position="294"/>
    </location>
</feature>
<feature type="active site" evidence="9">
    <location>
        <position position="292"/>
    </location>
</feature>
<evidence type="ECO:0000259" key="10">
    <source>
        <dbReference type="PROSITE" id="PS50035"/>
    </source>
</evidence>
<evidence type="ECO:0000256" key="5">
    <source>
        <dbReference type="ARBA" id="ARBA00023098"/>
    </source>
</evidence>
<evidence type="ECO:0000256" key="4">
    <source>
        <dbReference type="ARBA" id="ARBA00022737"/>
    </source>
</evidence>
<dbReference type="Gene3D" id="3.30.870.10">
    <property type="entry name" value="Endonuclease Chain A"/>
    <property type="match status" value="2"/>
</dbReference>
<keyword evidence="6 9" id="KW-0472">Membrane</keyword>
<feature type="active site" evidence="9">
    <location>
        <position position="114"/>
    </location>
</feature>
<dbReference type="RefSeq" id="WP_012697179.1">
    <property type="nucleotide sequence ID" value="NZ_CP022115.1"/>
</dbReference>
<keyword evidence="4" id="KW-0677">Repeat</keyword>
<dbReference type="EMBL" id="CP022115">
    <property type="protein sequence ID" value="ASJ24699.1"/>
    <property type="molecule type" value="Genomic_DNA"/>
</dbReference>
<evidence type="ECO:0000256" key="7">
    <source>
        <dbReference type="ARBA" id="ARBA00023209"/>
    </source>
</evidence>
<dbReference type="InterPro" id="IPR025202">
    <property type="entry name" value="PLD-like_dom"/>
</dbReference>
<dbReference type="InterPro" id="IPR001736">
    <property type="entry name" value="PLipase_D/transphosphatidylase"/>
</dbReference>
<dbReference type="HAMAP" id="MF_01917">
    <property type="entry name" value="Cardiolipin_synth_ClsB"/>
    <property type="match status" value="1"/>
</dbReference>
<dbReference type="Pfam" id="PF13091">
    <property type="entry name" value="PLDc_2"/>
    <property type="match status" value="2"/>
</dbReference>
<name>A0A248LJL4_9NEIS</name>
<feature type="active site" evidence="9">
    <location>
        <position position="119"/>
    </location>
</feature>
<dbReference type="OrthoDB" id="9762009at2"/>
<evidence type="ECO:0000313" key="11">
    <source>
        <dbReference type="EMBL" id="ASJ24699.1"/>
    </source>
</evidence>
<evidence type="ECO:0000256" key="1">
    <source>
        <dbReference type="ARBA" id="ARBA00022475"/>
    </source>
</evidence>
<proteinExistence type="inferred from homology"/>
<comment type="function">
    <text evidence="9">Catalyzes the phosphatidyl group transfer from one phosphatidylglycerol molecule to another to form cardiolipin (CL) (diphosphatidylglycerol) and glycerol.</text>
</comment>
<dbReference type="InterPro" id="IPR030872">
    <property type="entry name" value="Cardiolipin_synth_ClsB"/>
</dbReference>
<keyword evidence="1 9" id="KW-1003">Cell membrane</keyword>
<dbReference type="PROSITE" id="PS50035">
    <property type="entry name" value="PLD"/>
    <property type="match status" value="2"/>
</dbReference>
<dbReference type="NCBIfam" id="NF008427">
    <property type="entry name" value="PRK11263.1"/>
    <property type="match status" value="1"/>
</dbReference>
<dbReference type="SUPFAM" id="SSF56024">
    <property type="entry name" value="Phospholipase D/nuclease"/>
    <property type="match status" value="2"/>
</dbReference>
<dbReference type="SMART" id="SM00155">
    <property type="entry name" value="PLDc"/>
    <property type="match status" value="2"/>
</dbReference>
<dbReference type="OMA" id="WRRLHRK"/>
<gene>
    <name evidence="9" type="primary">clsB</name>
    <name evidence="11" type="ORF">LHGZ1_1868</name>
</gene>
<evidence type="ECO:0000313" key="12">
    <source>
        <dbReference type="Proteomes" id="UP000197424"/>
    </source>
</evidence>
<evidence type="ECO:0000256" key="3">
    <source>
        <dbReference type="ARBA" id="ARBA00022679"/>
    </source>
</evidence>
<organism evidence="11 12">
    <name type="scientific">Laribacter hongkongensis</name>
    <dbReference type="NCBI Taxonomy" id="168471"/>
    <lineage>
        <taxon>Bacteria</taxon>
        <taxon>Pseudomonadati</taxon>
        <taxon>Pseudomonadota</taxon>
        <taxon>Betaproteobacteria</taxon>
        <taxon>Neisseriales</taxon>
        <taxon>Aquaspirillaceae</taxon>
        <taxon>Laribacter</taxon>
    </lineage>
</organism>
<evidence type="ECO:0000256" key="2">
    <source>
        <dbReference type="ARBA" id="ARBA00022516"/>
    </source>
</evidence>
<sequence length="388" mass="44430">MRHFVAGNRVTLLTTGAEFFPALLADIQTARQEILLETYIFRIDVSTEPIVLALIAAAERGVSVRILVDGFGSRDFPADWIERLRAAGVDFRFFRLARHWIIPRRNRLRRLHRKLAVIDGRQAYAGGINLHDDCDNALPGYAPRYDYAVRVEGPLVDAVSLTMRKLWRQLAALHGDGWPVLAGPRSNPRPVGVMAARLVVRDNLRHRLSIENEYLRQCHLARHEILIANAYFLPGIRLRRAMIQAVERGVRVRLLLQGRPDHPVMQWATRSLYGQFLRAGIEIHEYRAGHMHAKVAVVDTRWATVGSSNIDPFSLGLAREANVVVDHYPFARELQSSILKRLREDSLRILPQMVVRARWWEKWIAWTCYGIARFAINLAGLGEYYSKE</sequence>
<dbReference type="CDD" id="cd09110">
    <property type="entry name" value="PLDc_CLS_1"/>
    <property type="match status" value="1"/>
</dbReference>
<dbReference type="GeneID" id="75108863"/>
<reference evidence="12" key="1">
    <citation type="submission" date="2017-06" db="EMBL/GenBank/DDBJ databases">
        <title>Whole genome sequence of Laribacter hongkongensis LHGZ1.</title>
        <authorList>
            <person name="Chen D."/>
            <person name="Wu H."/>
            <person name="Chen J."/>
        </authorList>
    </citation>
    <scope>NUCLEOTIDE SEQUENCE [LARGE SCALE GENOMIC DNA]</scope>
    <source>
        <strain evidence="12">LHGZ1</strain>
    </source>
</reference>
<comment type="similarity">
    <text evidence="9">Belongs to the phospholipase D family. Cardiolipin synthase subfamily. ClsB sub-subfamily.</text>
</comment>
<dbReference type="PANTHER" id="PTHR21248:SF23">
    <property type="entry name" value="CARDIOLIPIN SYNTHASE B"/>
    <property type="match status" value="1"/>
</dbReference>
<evidence type="ECO:0000256" key="6">
    <source>
        <dbReference type="ARBA" id="ARBA00023136"/>
    </source>
</evidence>
<dbReference type="EC" id="2.7.8.-" evidence="9"/>